<dbReference type="Gene3D" id="3.90.1150.10">
    <property type="entry name" value="Aspartate Aminotransferase, domain 1"/>
    <property type="match status" value="1"/>
</dbReference>
<keyword evidence="7" id="KW-0663">Pyridoxal phosphate</keyword>
<protein>
    <submittedName>
        <fullName evidence="12">Malonyl CoA-acyl carrier protein transacylase</fullName>
        <ecNumber evidence="12">2.3.1.39</ecNumber>
    </submittedName>
</protein>
<evidence type="ECO:0000256" key="3">
    <source>
        <dbReference type="ARBA" id="ARBA00022450"/>
    </source>
</evidence>
<feature type="region of interest" description="Disordered" evidence="9">
    <location>
        <begin position="580"/>
        <end position="604"/>
    </location>
</feature>
<dbReference type="GO" id="GO:0006520">
    <property type="term" value="P:amino acid metabolic process"/>
    <property type="evidence" value="ECO:0007669"/>
    <property type="project" value="InterPro"/>
</dbReference>
<keyword evidence="3" id="KW-0596">Phosphopantetheine</keyword>
<keyword evidence="6" id="KW-0812">Transmembrane</keyword>
<evidence type="ECO:0000256" key="1">
    <source>
        <dbReference type="ARBA" id="ARBA00001933"/>
    </source>
</evidence>
<dbReference type="PANTHER" id="PTHR43775">
    <property type="entry name" value="FATTY ACID SYNTHASE"/>
    <property type="match status" value="1"/>
</dbReference>
<evidence type="ECO:0000259" key="10">
    <source>
        <dbReference type="PROSITE" id="PS50075"/>
    </source>
</evidence>
<dbReference type="GO" id="GO:0031177">
    <property type="term" value="F:phosphopantetheine binding"/>
    <property type="evidence" value="ECO:0007669"/>
    <property type="project" value="InterPro"/>
</dbReference>
<evidence type="ECO:0000256" key="5">
    <source>
        <dbReference type="ARBA" id="ARBA00022679"/>
    </source>
</evidence>
<keyword evidence="8" id="KW-1133">Transmembrane helix</keyword>
<dbReference type="InterPro" id="IPR001597">
    <property type="entry name" value="ArAA_b-elim_lyase/Thr_aldolase"/>
</dbReference>
<dbReference type="Pfam" id="PF00109">
    <property type="entry name" value="ketoacyl-synt"/>
    <property type="match status" value="1"/>
</dbReference>
<evidence type="ECO:0000256" key="8">
    <source>
        <dbReference type="ARBA" id="ARBA00022989"/>
    </source>
</evidence>
<feature type="region of interest" description="Disordered" evidence="9">
    <location>
        <begin position="1293"/>
        <end position="1317"/>
    </location>
</feature>
<dbReference type="EMBL" id="AYXG01000037">
    <property type="protein sequence ID" value="EWC63729.1"/>
    <property type="molecule type" value="Genomic_DNA"/>
</dbReference>
<comment type="cofactor">
    <cofactor evidence="1">
        <name>pyridoxal 5'-phosphate</name>
        <dbReference type="ChEBI" id="CHEBI:597326"/>
    </cofactor>
</comment>
<dbReference type="Pfam" id="PF00550">
    <property type="entry name" value="PP-binding"/>
    <property type="match status" value="2"/>
</dbReference>
<dbReference type="Gene3D" id="1.10.1240.100">
    <property type="match status" value="1"/>
</dbReference>
<dbReference type="InterPro" id="IPR000073">
    <property type="entry name" value="AB_hydrolase_1"/>
</dbReference>
<dbReference type="FunFam" id="3.40.47.10:FF:000019">
    <property type="entry name" value="Polyketide synthase type I"/>
    <property type="match status" value="1"/>
</dbReference>
<keyword evidence="8" id="KW-0472">Membrane</keyword>
<dbReference type="SUPFAM" id="SSF53901">
    <property type="entry name" value="Thiolase-like"/>
    <property type="match status" value="1"/>
</dbReference>
<feature type="domain" description="Carrier" evidence="10">
    <location>
        <begin position="860"/>
        <end position="933"/>
    </location>
</feature>
<feature type="compositionally biased region" description="Low complexity" evidence="9">
    <location>
        <begin position="636"/>
        <end position="656"/>
    </location>
</feature>
<dbReference type="InterPro" id="IPR009081">
    <property type="entry name" value="PP-bd_ACP"/>
</dbReference>
<gene>
    <name evidence="12" type="ORF">UO65_0924</name>
</gene>
<dbReference type="PRINTS" id="PR00111">
    <property type="entry name" value="ABHYDROLASE"/>
</dbReference>
<dbReference type="InterPro" id="IPR036736">
    <property type="entry name" value="ACP-like_sf"/>
</dbReference>
<dbReference type="Pfam" id="PF16197">
    <property type="entry name" value="KAsynt_C_assoc"/>
    <property type="match status" value="1"/>
</dbReference>
<dbReference type="InterPro" id="IPR024320">
    <property type="entry name" value="LPG_synthase_C"/>
</dbReference>
<sequence length="2205" mass="228198">MAAGGYSAAEPVAIVGIAGVFPGSADTGGFWANLVAGADLVRTVPEDRADLRANPDSRDARGGFLDDIDAFDAKLFGISPREAAVMDPQQRLFLQQAWRAVEDAGYRPSALAGTETGVFAGVATTDYDELLKEHGVAVEAHTATGIAHSVLANRVSYLLDLRGPSETADTACSSSLVAIHRAVRSIQAGECAQAIAGGVNVILSPGLLIAFTKSGMLSPDGRCKTFDAAADGYVRGEGAGAVLLKPLRRALDDGDHVYAVIKGSAVNHGGRSTSLTAPNPLAQARVLVRAHRDAGVDPDTVTYVEAHGTGTRLGDPIEAEGLKKAFTELYGSRGLPASGHIALGTVKTNIGHLEAAAGIAGVLKVVLAMRHGVLPASLHYSSPNPYLRLAGTPFEVLSAARVWEPVPDAGVPVLRAGISSFGFGGTNAHLVLENGPARPRCATVDGRRYLVPLSAPDEESLARYATALADHLEATPAAHLATVAHTLQTGRAPRAARLVIATSDRADLVARLRTLDGVRGTAVKNAAPATGDEPAEELARLWAAGAEVPWQQWWGHRRPNRVPLPPVPFATTRHWFTPVDRPAAPGGETTTAVPAHTAPGADVPVAEPGVAAAHKVAESPQVVGAAAEVRLPVTVPTPRTGSPDRPTSSSTDTGGRAMSSPRPRGPKLVLSTPTRSAPPAAPVVAPAPVAVAAPVAVQPASSAGAGLRESVREKLSEILGIPTDEIADDSSFTELGLDSIFRMDFARLFNAELGTELTAAELYEYDTIDELDAFVAGLGITASAQPVQAQPAVAEPAAVVPALAAVPPMAAGPVVAAASPVAAGPVVVAPLPVAASPVAAAPVAPAPVVETPAVVAAPAVPVGEPVELVRRFIAEELGRDVDPAVSFTDNGFSSFDMLRVVGALEKRFGALRKTLLFDHPTVAELTAQLGDDIAAKLATVDSAFVPTMVIGGGDWTVLEKDRLDERPEFAAVVAELERDHGREGGLPGRDIAPLIFLGAERKGYFNFSRRDRVIFSWSYVGPDAYFPRLAREYTEYAAANGLQPNLLGLDRLEDADGIPFTATPFGALQRLDDLSTFTVQGSKMQRLRYVLNKFERAGRCALTEYAVGSDPAVDRQITEIIDEWADGKPMVNPYVHTVREEIGHGVLAPRHRMFLTSVADRIVSAVIVTKIPSQAGYLLDLEFYRHDMPLGGLEWTVVKIIERTVAEGATVFSFGGSFGAKVANSPNADPDLEAGLEELRSQGIFTGDGNFRFKNKFRTTNLPVYLCRPAGVPNADVADIILMIANPANRAARQSTPPVVHRTAAGGSEPSVPPGNVENGGPPGKLILGTAGGGAGAEALTEVVHRADGAGSGLSGVDGNVEIGGPQGRMILGGGGTAAGVGAVGAAGAAAAGGAVGAGGAAASVGTAGQVGDAALAGAGGRVGNAGSVGTAGRVGAGGRVGDAGSVGTAGRVGAGGSVGASGLVGTSGPVGTAGQAGSVGAVGRAGGSDSAGVAGQVGAGGSAGGAAGIAGVARVTADVALGDRDRVLADHGHNPLLVPSAAVEFDLLTDSWAELGHAAVGQRRRELEGAPGRAIAGTLPFDTIVPTASGKSAEAALCRAWPRRGVVLHNGVFPSWYFNLVDNGLEPREVPTVDLDCPFGGDLDIEALDAALERGTAFVCVEVGANSRGGAPMSLGNLRRVRDTARLHGVPLVLDATRVLENALAITRLEPGQQRPVWDVVTDVLGLADAVTLSLSKDFGVDFGGVVATSDPEVAHHLNERVASRGHEIGLHARTTLAKALADRAWSEQATARRVAQVTTLRTALEQGGAAVRGGGDAHCVLLDVSHLSATHAHPVQAFLTALYRVTGIRAGGHLAGENLVRLAVPLGLTDIGTITTRLLAFLADPTPIPDLVPATGETGPLAAYHPADRVPQDIREAMAEGHQARSENLEVLREYNPDVRRQVLALEDGDVEVFTAGSGRTLLLMLPFNIGAGLFGPQFAALAQSYRVTVVHHSGVGATTAARDLTYDGIADLTRRALAALGETGPVHVAGASFGGITAQVFALRYPEFTASLTLLCSSYKLGNRSGEVNRLSVVAREDLDNVIAKTGSERLRADRARLEELLLRSESMDPRTGLRYLDVFAAQPNLLTRLPDISVPTLIVQGRHDTVIPLKTAHLLHGSIEDSRYHEVADAGHWPNLTSPEETNRLIAGFLAERDALNGVRA</sequence>
<dbReference type="InterPro" id="IPR015422">
    <property type="entry name" value="PyrdxlP-dep_Trfase_small"/>
</dbReference>
<evidence type="ECO:0000256" key="2">
    <source>
        <dbReference type="ARBA" id="ARBA00004141"/>
    </source>
</evidence>
<dbReference type="PROSITE" id="PS52004">
    <property type="entry name" value="KS3_2"/>
    <property type="match status" value="1"/>
</dbReference>
<dbReference type="Pfam" id="PF09924">
    <property type="entry name" value="LPG_synthase_C"/>
    <property type="match status" value="1"/>
</dbReference>
<dbReference type="PATRIC" id="fig|909613.9.peg.938"/>
<organism evidence="12 13">
    <name type="scientific">Actinokineospora spheciospongiae</name>
    <dbReference type="NCBI Taxonomy" id="909613"/>
    <lineage>
        <taxon>Bacteria</taxon>
        <taxon>Bacillati</taxon>
        <taxon>Actinomycetota</taxon>
        <taxon>Actinomycetes</taxon>
        <taxon>Pseudonocardiales</taxon>
        <taxon>Pseudonocardiaceae</taxon>
        <taxon>Actinokineospora</taxon>
    </lineage>
</organism>
<dbReference type="GO" id="GO:0005886">
    <property type="term" value="C:plasma membrane"/>
    <property type="evidence" value="ECO:0007669"/>
    <property type="project" value="TreeGrafter"/>
</dbReference>
<evidence type="ECO:0000313" key="13">
    <source>
        <dbReference type="Proteomes" id="UP000019277"/>
    </source>
</evidence>
<comment type="subcellular location">
    <subcellularLocation>
        <location evidence="2">Membrane</location>
        <topology evidence="2">Multi-pass membrane protein</topology>
    </subcellularLocation>
</comment>
<dbReference type="SMART" id="SM00823">
    <property type="entry name" value="PKS_PP"/>
    <property type="match status" value="2"/>
</dbReference>
<evidence type="ECO:0000313" key="12">
    <source>
        <dbReference type="EMBL" id="EWC63729.1"/>
    </source>
</evidence>
<dbReference type="GO" id="GO:0006633">
    <property type="term" value="P:fatty acid biosynthetic process"/>
    <property type="evidence" value="ECO:0007669"/>
    <property type="project" value="InterPro"/>
</dbReference>
<dbReference type="PANTHER" id="PTHR43775:SF37">
    <property type="entry name" value="SI:DKEY-61P9.11"/>
    <property type="match status" value="1"/>
</dbReference>
<dbReference type="InterPro" id="IPR015421">
    <property type="entry name" value="PyrdxlP-dep_Trfase_major"/>
</dbReference>
<dbReference type="eggNOG" id="COG3321">
    <property type="taxonomic scope" value="Bacteria"/>
</dbReference>
<dbReference type="InterPro" id="IPR018201">
    <property type="entry name" value="Ketoacyl_synth_AS"/>
</dbReference>
<dbReference type="InterPro" id="IPR014031">
    <property type="entry name" value="Ketoacyl_synth_C"/>
</dbReference>
<accession>W7JCH9</accession>
<dbReference type="PROSITE" id="PS00606">
    <property type="entry name" value="KS3_1"/>
    <property type="match status" value="1"/>
</dbReference>
<dbReference type="SUPFAM" id="SSF47336">
    <property type="entry name" value="ACP-like"/>
    <property type="match status" value="2"/>
</dbReference>
<dbReference type="Proteomes" id="UP000019277">
    <property type="component" value="Unassembled WGS sequence"/>
</dbReference>
<dbReference type="GO" id="GO:0004315">
    <property type="term" value="F:3-oxoacyl-[acyl-carrier-protein] synthase activity"/>
    <property type="evidence" value="ECO:0007669"/>
    <property type="project" value="InterPro"/>
</dbReference>
<dbReference type="Gene3D" id="3.40.50.1820">
    <property type="entry name" value="alpha/beta hydrolase"/>
    <property type="match status" value="1"/>
</dbReference>
<dbReference type="SMART" id="SM00825">
    <property type="entry name" value="PKS_KS"/>
    <property type="match status" value="1"/>
</dbReference>
<dbReference type="GO" id="GO:0004314">
    <property type="term" value="F:[acyl-carrier-protein] S-malonyltransferase activity"/>
    <property type="evidence" value="ECO:0007669"/>
    <property type="project" value="UniProtKB-EC"/>
</dbReference>
<dbReference type="GO" id="GO:0004312">
    <property type="term" value="F:fatty acid synthase activity"/>
    <property type="evidence" value="ECO:0007669"/>
    <property type="project" value="TreeGrafter"/>
</dbReference>
<proteinExistence type="predicted"/>
<keyword evidence="5 12" id="KW-0808">Transferase</keyword>
<dbReference type="EC" id="2.3.1.39" evidence="12"/>
<evidence type="ECO:0000256" key="6">
    <source>
        <dbReference type="ARBA" id="ARBA00022692"/>
    </source>
</evidence>
<dbReference type="PROSITE" id="PS50075">
    <property type="entry name" value="CARRIER"/>
    <property type="match status" value="2"/>
</dbReference>
<comment type="caution">
    <text evidence="12">The sequence shown here is derived from an EMBL/GenBank/DDBJ whole genome shotgun (WGS) entry which is preliminary data.</text>
</comment>
<dbReference type="GO" id="GO:0005737">
    <property type="term" value="C:cytoplasm"/>
    <property type="evidence" value="ECO:0007669"/>
    <property type="project" value="TreeGrafter"/>
</dbReference>
<dbReference type="Pfam" id="PF01212">
    <property type="entry name" value="Beta_elim_lyase"/>
    <property type="match status" value="1"/>
</dbReference>
<dbReference type="InterPro" id="IPR015424">
    <property type="entry name" value="PyrdxlP-dep_Trfase"/>
</dbReference>
<dbReference type="InterPro" id="IPR029058">
    <property type="entry name" value="AB_hydrolase_fold"/>
</dbReference>
<dbReference type="SUPFAM" id="SSF53474">
    <property type="entry name" value="alpha/beta-Hydrolases"/>
    <property type="match status" value="1"/>
</dbReference>
<dbReference type="GO" id="GO:0016829">
    <property type="term" value="F:lyase activity"/>
    <property type="evidence" value="ECO:0007669"/>
    <property type="project" value="InterPro"/>
</dbReference>
<feature type="domain" description="Ketosynthase family 3 (KS3)" evidence="11">
    <location>
        <begin position="9"/>
        <end position="434"/>
    </location>
</feature>
<dbReference type="SMART" id="SM01294">
    <property type="entry name" value="PKS_PP_betabranch"/>
    <property type="match status" value="1"/>
</dbReference>
<dbReference type="InterPro" id="IPR032821">
    <property type="entry name" value="PKS_assoc"/>
</dbReference>
<dbReference type="CDD" id="cd00833">
    <property type="entry name" value="PKS"/>
    <property type="match status" value="1"/>
</dbReference>
<dbReference type="Gene3D" id="3.40.640.10">
    <property type="entry name" value="Type I PLP-dependent aspartate aminotransferase-like (Major domain)"/>
    <property type="match status" value="1"/>
</dbReference>
<dbReference type="Pfam" id="PF02801">
    <property type="entry name" value="Ketoacyl-synt_C"/>
    <property type="match status" value="1"/>
</dbReference>
<dbReference type="Gene3D" id="1.10.1200.10">
    <property type="entry name" value="ACP-like"/>
    <property type="match status" value="2"/>
</dbReference>
<evidence type="ECO:0000259" key="11">
    <source>
        <dbReference type="PROSITE" id="PS52004"/>
    </source>
</evidence>
<dbReference type="InterPro" id="IPR020841">
    <property type="entry name" value="PKS_Beta-ketoAc_synthase_dom"/>
</dbReference>
<evidence type="ECO:0000256" key="9">
    <source>
        <dbReference type="SAM" id="MobiDB-lite"/>
    </source>
</evidence>
<feature type="region of interest" description="Disordered" evidence="9">
    <location>
        <begin position="633"/>
        <end position="681"/>
    </location>
</feature>
<dbReference type="Pfam" id="PF00561">
    <property type="entry name" value="Abhydrolase_1"/>
    <property type="match status" value="1"/>
</dbReference>
<dbReference type="GO" id="GO:0071770">
    <property type="term" value="P:DIM/DIP cell wall layer assembly"/>
    <property type="evidence" value="ECO:0007669"/>
    <property type="project" value="TreeGrafter"/>
</dbReference>
<keyword evidence="13" id="KW-1185">Reference proteome</keyword>
<keyword evidence="4" id="KW-0597">Phosphoprotein</keyword>
<keyword evidence="12" id="KW-0012">Acyltransferase</keyword>
<evidence type="ECO:0000256" key="4">
    <source>
        <dbReference type="ARBA" id="ARBA00022553"/>
    </source>
</evidence>
<dbReference type="InterPro" id="IPR050091">
    <property type="entry name" value="PKS_NRPS_Biosynth_Enz"/>
</dbReference>
<dbReference type="SUPFAM" id="SSF53383">
    <property type="entry name" value="PLP-dependent transferases"/>
    <property type="match status" value="1"/>
</dbReference>
<dbReference type="InterPro" id="IPR016039">
    <property type="entry name" value="Thiolase-like"/>
</dbReference>
<dbReference type="eggNOG" id="COG2898">
    <property type="taxonomic scope" value="Bacteria"/>
</dbReference>
<dbReference type="InterPro" id="IPR020806">
    <property type="entry name" value="PKS_PP-bd"/>
</dbReference>
<name>W7JCH9_9PSEU</name>
<dbReference type="Gene3D" id="3.40.47.10">
    <property type="match status" value="1"/>
</dbReference>
<reference evidence="12 13" key="1">
    <citation type="journal article" date="2014" name="Genome Announc.">
        <title>Draft Genome Sequence of the Antitrypanosomally Active Sponge-Associated Bacterium Actinokineospora sp. Strain EG49.</title>
        <authorList>
            <person name="Harjes J."/>
            <person name="Ryu T."/>
            <person name="Abdelmohsen U.R."/>
            <person name="Moitinho-Silva L."/>
            <person name="Horn H."/>
            <person name="Ravasi T."/>
            <person name="Hentschel U."/>
        </authorList>
    </citation>
    <scope>NUCLEOTIDE SEQUENCE [LARGE SCALE GENOMIC DNA]</scope>
    <source>
        <strain evidence="12 13">EG49</strain>
    </source>
</reference>
<evidence type="ECO:0000256" key="7">
    <source>
        <dbReference type="ARBA" id="ARBA00022898"/>
    </source>
</evidence>
<feature type="domain" description="Carrier" evidence="10">
    <location>
        <begin position="705"/>
        <end position="779"/>
    </location>
</feature>
<dbReference type="STRING" id="909613.UO65_0924"/>
<dbReference type="InterPro" id="IPR014030">
    <property type="entry name" value="Ketoacyl_synth_N"/>
</dbReference>